<feature type="region of interest" description="Disordered" evidence="1">
    <location>
        <begin position="29"/>
        <end position="54"/>
    </location>
</feature>
<sequence length="188" mass="21466">MSLRKALLFGRSRTKRCFNLSNLIQEPGTLKQEETEADKQQADGHGEADEEIKRVSDEDGWSDLLPELLVEIIQRVESSEDRWPSRKNVVACASVCKRWREVTKGTVRSPLQCGKITFPSSLKQVCFVLFLIFYSIGSDGVWAFRSMSLGICVCNIIQFVYVLFFLFGLILFLVLLMVQLVFYVSCFC</sequence>
<dbReference type="PANTHER" id="PTHR16517:SF50">
    <property type="entry name" value="TUBBY-LIKE F-BOX PROTEIN 7"/>
    <property type="match status" value="1"/>
</dbReference>
<gene>
    <name evidence="3" type="ORF">HUJ06_022706</name>
</gene>
<dbReference type="CDD" id="cd22153">
    <property type="entry name" value="F-box_AtTLP-like"/>
    <property type="match status" value="1"/>
</dbReference>
<dbReference type="Proteomes" id="UP000607653">
    <property type="component" value="Unassembled WGS sequence"/>
</dbReference>
<evidence type="ECO:0000256" key="1">
    <source>
        <dbReference type="SAM" id="MobiDB-lite"/>
    </source>
</evidence>
<comment type="caution">
    <text evidence="3">The sequence shown here is derived from an EMBL/GenBank/DDBJ whole genome shotgun (WGS) entry which is preliminary data.</text>
</comment>
<feature type="transmembrane region" description="Helical" evidence="2">
    <location>
        <begin position="125"/>
        <end position="144"/>
    </location>
</feature>
<keyword evidence="2" id="KW-1133">Transmembrane helix</keyword>
<keyword evidence="2" id="KW-0812">Transmembrane</keyword>
<name>A0A822XNG0_NELNU</name>
<dbReference type="Gene3D" id="1.20.1280.50">
    <property type="match status" value="1"/>
</dbReference>
<evidence type="ECO:0008006" key="5">
    <source>
        <dbReference type="Google" id="ProtNLM"/>
    </source>
</evidence>
<feature type="compositionally biased region" description="Basic and acidic residues" evidence="1">
    <location>
        <begin position="31"/>
        <end position="54"/>
    </location>
</feature>
<organism evidence="3 4">
    <name type="scientific">Nelumbo nucifera</name>
    <name type="common">Sacred lotus</name>
    <dbReference type="NCBI Taxonomy" id="4432"/>
    <lineage>
        <taxon>Eukaryota</taxon>
        <taxon>Viridiplantae</taxon>
        <taxon>Streptophyta</taxon>
        <taxon>Embryophyta</taxon>
        <taxon>Tracheophyta</taxon>
        <taxon>Spermatophyta</taxon>
        <taxon>Magnoliopsida</taxon>
        <taxon>Proteales</taxon>
        <taxon>Nelumbonaceae</taxon>
        <taxon>Nelumbo</taxon>
    </lineage>
</organism>
<reference evidence="3 4" key="1">
    <citation type="journal article" date="2020" name="Mol. Biol. Evol.">
        <title>Distinct Expression and Methylation Patterns for Genes with Different Fates following a Single Whole-Genome Duplication in Flowering Plants.</title>
        <authorList>
            <person name="Shi T."/>
            <person name="Rahmani R.S."/>
            <person name="Gugger P.F."/>
            <person name="Wang M."/>
            <person name="Li H."/>
            <person name="Zhang Y."/>
            <person name="Li Z."/>
            <person name="Wang Q."/>
            <person name="Van de Peer Y."/>
            <person name="Marchal K."/>
            <person name="Chen J."/>
        </authorList>
    </citation>
    <scope>NUCLEOTIDE SEQUENCE [LARGE SCALE GENOMIC DNA]</scope>
    <source>
        <tissue evidence="3">Leaf</tissue>
    </source>
</reference>
<accession>A0A822XNG0</accession>
<dbReference type="EMBL" id="DUZY01000001">
    <property type="protein sequence ID" value="DAD21243.1"/>
    <property type="molecule type" value="Genomic_DNA"/>
</dbReference>
<proteinExistence type="predicted"/>
<evidence type="ECO:0000313" key="4">
    <source>
        <dbReference type="Proteomes" id="UP000607653"/>
    </source>
</evidence>
<feature type="transmembrane region" description="Helical" evidence="2">
    <location>
        <begin position="156"/>
        <end position="184"/>
    </location>
</feature>
<dbReference type="SUPFAM" id="SSF81383">
    <property type="entry name" value="F-box domain"/>
    <property type="match status" value="1"/>
</dbReference>
<keyword evidence="4" id="KW-1185">Reference proteome</keyword>
<dbReference type="AlphaFoldDB" id="A0A822XNG0"/>
<dbReference type="InterPro" id="IPR036047">
    <property type="entry name" value="F-box-like_dom_sf"/>
</dbReference>
<protein>
    <recommendedName>
        <fullName evidence="5">F-box domain-containing protein</fullName>
    </recommendedName>
</protein>
<dbReference type="PANTHER" id="PTHR16517">
    <property type="entry name" value="TUBBY-RELATED"/>
    <property type="match status" value="1"/>
</dbReference>
<keyword evidence="2" id="KW-0472">Membrane</keyword>
<evidence type="ECO:0000313" key="3">
    <source>
        <dbReference type="EMBL" id="DAD21243.1"/>
    </source>
</evidence>
<evidence type="ECO:0000256" key="2">
    <source>
        <dbReference type="SAM" id="Phobius"/>
    </source>
</evidence>